<sequence>MALVTPFRVKRLQIADAFEGKLSVARVRLRATLTNDVFTACPPFVERFRVQPERIAESSPVFLEPFPRTRPIPSCPIPAISKLVRFPESFGSPAAAGEIRFDGDKSVTVARDWNGERRGAASREMDDAEAAKSEAETEREECEDVSA</sequence>
<evidence type="ECO:0000313" key="2">
    <source>
        <dbReference type="EMBL" id="KOX77691.1"/>
    </source>
</evidence>
<organism evidence="2 3">
    <name type="scientific">Melipona quadrifasciata</name>
    <dbReference type="NCBI Taxonomy" id="166423"/>
    <lineage>
        <taxon>Eukaryota</taxon>
        <taxon>Metazoa</taxon>
        <taxon>Ecdysozoa</taxon>
        <taxon>Arthropoda</taxon>
        <taxon>Hexapoda</taxon>
        <taxon>Insecta</taxon>
        <taxon>Pterygota</taxon>
        <taxon>Neoptera</taxon>
        <taxon>Endopterygota</taxon>
        <taxon>Hymenoptera</taxon>
        <taxon>Apocrita</taxon>
        <taxon>Aculeata</taxon>
        <taxon>Apoidea</taxon>
        <taxon>Anthophila</taxon>
        <taxon>Apidae</taxon>
        <taxon>Melipona</taxon>
    </lineage>
</organism>
<name>A0A0N0BIM9_9HYME</name>
<feature type="region of interest" description="Disordered" evidence="1">
    <location>
        <begin position="112"/>
        <end position="147"/>
    </location>
</feature>
<reference evidence="2 3" key="1">
    <citation type="submission" date="2015-07" db="EMBL/GenBank/DDBJ databases">
        <title>The genome of Melipona quadrifasciata.</title>
        <authorList>
            <person name="Pan H."/>
            <person name="Kapheim K."/>
        </authorList>
    </citation>
    <scope>NUCLEOTIDE SEQUENCE [LARGE SCALE GENOMIC DNA]</scope>
    <source>
        <strain evidence="2">0111107301</strain>
        <tissue evidence="2">Whole body</tissue>
    </source>
</reference>
<feature type="compositionally biased region" description="Basic and acidic residues" evidence="1">
    <location>
        <begin position="113"/>
        <end position="136"/>
    </location>
</feature>
<proteinExistence type="predicted"/>
<feature type="compositionally biased region" description="Acidic residues" evidence="1">
    <location>
        <begin position="137"/>
        <end position="147"/>
    </location>
</feature>
<dbReference type="AlphaFoldDB" id="A0A0N0BIM9"/>
<protein>
    <submittedName>
        <fullName evidence="2">Uncharacterized protein</fullName>
    </submittedName>
</protein>
<accession>A0A0N0BIM9</accession>
<keyword evidence="3" id="KW-1185">Reference proteome</keyword>
<evidence type="ECO:0000256" key="1">
    <source>
        <dbReference type="SAM" id="MobiDB-lite"/>
    </source>
</evidence>
<dbReference type="EMBL" id="KQ435729">
    <property type="protein sequence ID" value="KOX77691.1"/>
    <property type="molecule type" value="Genomic_DNA"/>
</dbReference>
<evidence type="ECO:0000313" key="3">
    <source>
        <dbReference type="Proteomes" id="UP000053105"/>
    </source>
</evidence>
<gene>
    <name evidence="2" type="ORF">WN51_09356</name>
</gene>
<dbReference type="Proteomes" id="UP000053105">
    <property type="component" value="Unassembled WGS sequence"/>
</dbReference>